<dbReference type="AlphaFoldDB" id="A0A8D8ASV3"/>
<dbReference type="Gene3D" id="3.40.1800.20">
    <property type="match status" value="1"/>
</dbReference>
<feature type="compositionally biased region" description="Low complexity" evidence="8">
    <location>
        <begin position="113"/>
        <end position="124"/>
    </location>
</feature>
<feature type="domain" description="ZAD" evidence="10">
    <location>
        <begin position="27"/>
        <end position="101"/>
    </location>
</feature>
<organism evidence="11">
    <name type="scientific">Culex pipiens</name>
    <name type="common">House mosquito</name>
    <dbReference type="NCBI Taxonomy" id="7175"/>
    <lineage>
        <taxon>Eukaryota</taxon>
        <taxon>Metazoa</taxon>
        <taxon>Ecdysozoa</taxon>
        <taxon>Arthropoda</taxon>
        <taxon>Hexapoda</taxon>
        <taxon>Insecta</taxon>
        <taxon>Pterygota</taxon>
        <taxon>Neoptera</taxon>
        <taxon>Endopterygota</taxon>
        <taxon>Diptera</taxon>
        <taxon>Nematocera</taxon>
        <taxon>Culicoidea</taxon>
        <taxon>Culicidae</taxon>
        <taxon>Culicinae</taxon>
        <taxon>Culicini</taxon>
        <taxon>Culex</taxon>
        <taxon>Culex</taxon>
    </lineage>
</organism>
<dbReference type="PROSITE" id="PS00028">
    <property type="entry name" value="ZINC_FINGER_C2H2_1"/>
    <property type="match status" value="4"/>
</dbReference>
<feature type="compositionally biased region" description="Basic and acidic residues" evidence="8">
    <location>
        <begin position="326"/>
        <end position="335"/>
    </location>
</feature>
<dbReference type="PANTHER" id="PTHR24393">
    <property type="entry name" value="ZINC FINGER PROTEIN"/>
    <property type="match status" value="1"/>
</dbReference>
<dbReference type="InterPro" id="IPR012934">
    <property type="entry name" value="Znf_AD"/>
</dbReference>
<dbReference type="GO" id="GO:0000978">
    <property type="term" value="F:RNA polymerase II cis-regulatory region sequence-specific DNA binding"/>
    <property type="evidence" value="ECO:0007669"/>
    <property type="project" value="TreeGrafter"/>
</dbReference>
<dbReference type="Pfam" id="PF07776">
    <property type="entry name" value="zf-AD"/>
    <property type="match status" value="1"/>
</dbReference>
<evidence type="ECO:0000256" key="8">
    <source>
        <dbReference type="SAM" id="MobiDB-lite"/>
    </source>
</evidence>
<feature type="region of interest" description="Disordered" evidence="8">
    <location>
        <begin position="106"/>
        <end position="209"/>
    </location>
</feature>
<keyword evidence="5" id="KW-0539">Nucleus</keyword>
<name>A0A8D8ASV3_CULPI</name>
<dbReference type="SMART" id="SM00355">
    <property type="entry name" value="ZnF_C2H2"/>
    <property type="match status" value="8"/>
</dbReference>
<evidence type="ECO:0000256" key="1">
    <source>
        <dbReference type="ARBA" id="ARBA00022723"/>
    </source>
</evidence>
<feature type="domain" description="C2H2-type" evidence="9">
    <location>
        <begin position="496"/>
        <end position="522"/>
    </location>
</feature>
<sequence length="522" mass="59698">MMDLCRLTSAAVDQPDDIKMVEIDFQALCRVCGALGENLTSVFGKRAADRLRERITRYLQIEIRSEDCLPTKICDGCRETLDQFHELYDKCHRTDEKFRSMMNSAEELKEATEQQQQLQPSSPEGKQRQQQKKEARNSKVDSVIDADMKSLEPEEEEEESGRPRKVPGESAKKNTKEIKRKAEEEDQEASPETKGRRMTRSSKTAPAPQAISTAAFSCTFCKTNGTINCRNTFADKAGLVDHLKDQHSDQIFHCEQCDNYLDRNILIQHMTMHALSLFSQPNSESQPIATEDEDDQEQQTSGVDLEEGEGSQQTAEGKSGGGTEIANKENDDKSPETTTTQPTEAKTGDVRKLYCYICEKTLANRSAYSYHINQVHLNIKNFSCSYCSKKFGNQRLLNNHVAGVHSRDRNFTCTTCSKGFKTNVALYNHQRIHDDGAIKFECTFCDKKFRYRNHLTSHQLVHMNERNFPCNQCDKKFNNPECLQKHKLTHVETLPYQCPLCGFSTKQKRYLVMHAKRIHMVR</sequence>
<dbReference type="PROSITE" id="PS51915">
    <property type="entry name" value="ZAD"/>
    <property type="match status" value="1"/>
</dbReference>
<dbReference type="SMART" id="SM00868">
    <property type="entry name" value="zf-AD"/>
    <property type="match status" value="1"/>
</dbReference>
<feature type="domain" description="C2H2-type" evidence="9">
    <location>
        <begin position="382"/>
        <end position="410"/>
    </location>
</feature>
<dbReference type="SUPFAM" id="SSF57667">
    <property type="entry name" value="beta-beta-alpha zinc fingers"/>
    <property type="match status" value="3"/>
</dbReference>
<evidence type="ECO:0000256" key="4">
    <source>
        <dbReference type="ARBA" id="ARBA00022833"/>
    </source>
</evidence>
<dbReference type="SUPFAM" id="SSF57716">
    <property type="entry name" value="Glucocorticoid receptor-like (DNA-binding domain)"/>
    <property type="match status" value="1"/>
</dbReference>
<feature type="compositionally biased region" description="Basic and acidic residues" evidence="8">
    <location>
        <begin position="125"/>
        <end position="139"/>
    </location>
</feature>
<feature type="region of interest" description="Disordered" evidence="8">
    <location>
        <begin position="281"/>
        <end position="344"/>
    </location>
</feature>
<feature type="binding site" evidence="7">
    <location>
        <position position="32"/>
    </location>
    <ligand>
        <name>Zn(2+)</name>
        <dbReference type="ChEBI" id="CHEBI:29105"/>
    </ligand>
</feature>
<dbReference type="GO" id="GO:0005634">
    <property type="term" value="C:nucleus"/>
    <property type="evidence" value="ECO:0007669"/>
    <property type="project" value="InterPro"/>
</dbReference>
<evidence type="ECO:0000256" key="7">
    <source>
        <dbReference type="PROSITE-ProRule" id="PRU01263"/>
    </source>
</evidence>
<dbReference type="GO" id="GO:0008270">
    <property type="term" value="F:zinc ion binding"/>
    <property type="evidence" value="ECO:0007669"/>
    <property type="project" value="UniProtKB-UniRule"/>
</dbReference>
<feature type="domain" description="C2H2-type" evidence="9">
    <location>
        <begin position="440"/>
        <end position="467"/>
    </location>
</feature>
<evidence type="ECO:0000256" key="3">
    <source>
        <dbReference type="ARBA" id="ARBA00022771"/>
    </source>
</evidence>
<evidence type="ECO:0000256" key="2">
    <source>
        <dbReference type="ARBA" id="ARBA00022737"/>
    </source>
</evidence>
<keyword evidence="2" id="KW-0677">Repeat</keyword>
<feature type="compositionally biased region" description="Basic and acidic residues" evidence="8">
    <location>
        <begin position="160"/>
        <end position="183"/>
    </location>
</feature>
<evidence type="ECO:0000256" key="6">
    <source>
        <dbReference type="PROSITE-ProRule" id="PRU00042"/>
    </source>
</evidence>
<evidence type="ECO:0000259" key="10">
    <source>
        <dbReference type="PROSITE" id="PS51915"/>
    </source>
</evidence>
<keyword evidence="1 7" id="KW-0479">Metal-binding</keyword>
<dbReference type="GO" id="GO:0001228">
    <property type="term" value="F:DNA-binding transcription activator activity, RNA polymerase II-specific"/>
    <property type="evidence" value="ECO:0007669"/>
    <property type="project" value="TreeGrafter"/>
</dbReference>
<dbReference type="PANTHER" id="PTHR24393:SF34">
    <property type="entry name" value="PR_SET DOMAIN 13"/>
    <property type="match status" value="1"/>
</dbReference>
<evidence type="ECO:0000256" key="5">
    <source>
        <dbReference type="ARBA" id="ARBA00023242"/>
    </source>
</evidence>
<dbReference type="Pfam" id="PF00096">
    <property type="entry name" value="zf-C2H2"/>
    <property type="match status" value="5"/>
</dbReference>
<protein>
    <submittedName>
        <fullName evidence="11">Oocyte zinc finger protein XlCOF7.1</fullName>
    </submittedName>
</protein>
<evidence type="ECO:0000259" key="9">
    <source>
        <dbReference type="PROSITE" id="PS50157"/>
    </source>
</evidence>
<feature type="binding site" evidence="7">
    <location>
        <position position="74"/>
    </location>
    <ligand>
        <name>Zn(2+)</name>
        <dbReference type="ChEBI" id="CHEBI:29105"/>
    </ligand>
</feature>
<proteinExistence type="predicted"/>
<feature type="domain" description="C2H2-type" evidence="9">
    <location>
        <begin position="411"/>
        <end position="433"/>
    </location>
</feature>
<reference evidence="11" key="1">
    <citation type="submission" date="2021-05" db="EMBL/GenBank/DDBJ databases">
        <authorList>
            <person name="Alioto T."/>
            <person name="Alioto T."/>
            <person name="Gomez Garrido J."/>
        </authorList>
    </citation>
    <scope>NUCLEOTIDE SEQUENCE</scope>
</reference>
<accession>A0A8D8ASV3</accession>
<dbReference type="PROSITE" id="PS50157">
    <property type="entry name" value="ZINC_FINGER_C2H2_2"/>
    <property type="match status" value="5"/>
</dbReference>
<evidence type="ECO:0000313" key="11">
    <source>
        <dbReference type="EMBL" id="CAG6459937.1"/>
    </source>
</evidence>
<feature type="binding site" evidence="7">
    <location>
        <position position="77"/>
    </location>
    <ligand>
        <name>Zn(2+)</name>
        <dbReference type="ChEBI" id="CHEBI:29105"/>
    </ligand>
</feature>
<feature type="binding site" evidence="7">
    <location>
        <position position="29"/>
    </location>
    <ligand>
        <name>Zn(2+)</name>
        <dbReference type="ChEBI" id="CHEBI:29105"/>
    </ligand>
</feature>
<feature type="domain" description="C2H2-type" evidence="9">
    <location>
        <begin position="468"/>
        <end position="495"/>
    </location>
</feature>
<keyword evidence="4 7" id="KW-0862">Zinc</keyword>
<dbReference type="InterPro" id="IPR036236">
    <property type="entry name" value="Znf_C2H2_sf"/>
</dbReference>
<dbReference type="EMBL" id="HBUE01039044">
    <property type="protein sequence ID" value="CAG6459937.1"/>
    <property type="molecule type" value="Transcribed_RNA"/>
</dbReference>
<keyword evidence="3 6" id="KW-0863">Zinc-finger</keyword>
<dbReference type="Gene3D" id="3.30.160.60">
    <property type="entry name" value="Classic Zinc Finger"/>
    <property type="match status" value="5"/>
</dbReference>
<dbReference type="InterPro" id="IPR013087">
    <property type="entry name" value="Znf_C2H2_type"/>
</dbReference>
<dbReference type="FunFam" id="3.30.160.60:FF:000100">
    <property type="entry name" value="Zinc finger 45-like"/>
    <property type="match status" value="1"/>
</dbReference>